<reference evidence="2" key="1">
    <citation type="journal article" date="2020" name="Nat. Genet.">
        <title>Genomic diversifications of five Gossypium allopolyploid species and their impact on cotton improvement.</title>
        <authorList>
            <person name="Chen Z.J."/>
            <person name="Sreedasyam A."/>
            <person name="Ando A."/>
            <person name="Song Q."/>
            <person name="De Santiago L.M."/>
            <person name="Hulse-Kemp A.M."/>
            <person name="Ding M."/>
            <person name="Ye W."/>
            <person name="Kirkbride R.C."/>
            <person name="Jenkins J."/>
            <person name="Plott C."/>
            <person name="Lovell J."/>
            <person name="Lin Y.M."/>
            <person name="Vaughn R."/>
            <person name="Liu B."/>
            <person name="Simpson S."/>
            <person name="Scheffler B.E."/>
            <person name="Wen L."/>
            <person name="Saski C.A."/>
            <person name="Grover C.E."/>
            <person name="Hu G."/>
            <person name="Conover J.L."/>
            <person name="Carlson J.W."/>
            <person name="Shu S."/>
            <person name="Boston L.B."/>
            <person name="Williams M."/>
            <person name="Peterson D.G."/>
            <person name="McGee K."/>
            <person name="Jones D.C."/>
            <person name="Wendel J.F."/>
            <person name="Stelly D.M."/>
            <person name="Grimwood J."/>
            <person name="Schmutz J."/>
        </authorList>
    </citation>
    <scope>NUCLEOTIDE SEQUENCE [LARGE SCALE GENOMIC DNA]</scope>
    <source>
        <strain evidence="2">cv. 3-79</strain>
    </source>
</reference>
<sequence>MNLGCLRRRKMPKKGMWRRGGEGVLTWRHEWRRGMQRWRLQLGFLPFLFSAENN</sequence>
<protein>
    <submittedName>
        <fullName evidence="1">Uncharacterized protein</fullName>
    </submittedName>
</protein>
<dbReference type="EMBL" id="CM018208">
    <property type="protein sequence ID" value="KAB2075483.1"/>
    <property type="molecule type" value="Genomic_DNA"/>
</dbReference>
<evidence type="ECO:0000313" key="1">
    <source>
        <dbReference type="EMBL" id="KAB2075483.1"/>
    </source>
</evidence>
<organism evidence="1 2">
    <name type="scientific">Gossypium barbadense</name>
    <name type="common">Sea Island cotton</name>
    <name type="synonym">Hibiscus barbadensis</name>
    <dbReference type="NCBI Taxonomy" id="3634"/>
    <lineage>
        <taxon>Eukaryota</taxon>
        <taxon>Viridiplantae</taxon>
        <taxon>Streptophyta</taxon>
        <taxon>Embryophyta</taxon>
        <taxon>Tracheophyta</taxon>
        <taxon>Spermatophyta</taxon>
        <taxon>Magnoliopsida</taxon>
        <taxon>eudicotyledons</taxon>
        <taxon>Gunneridae</taxon>
        <taxon>Pentapetalae</taxon>
        <taxon>rosids</taxon>
        <taxon>malvids</taxon>
        <taxon>Malvales</taxon>
        <taxon>Malvaceae</taxon>
        <taxon>Malvoideae</taxon>
        <taxon>Gossypium</taxon>
    </lineage>
</organism>
<gene>
    <name evidence="1" type="ORF">ES319_A07G224100v1</name>
</gene>
<proteinExistence type="predicted"/>
<accession>A0A5J5V7D3</accession>
<evidence type="ECO:0000313" key="2">
    <source>
        <dbReference type="Proteomes" id="UP000327439"/>
    </source>
</evidence>
<dbReference type="Proteomes" id="UP000327439">
    <property type="component" value="Chromosome A07"/>
</dbReference>
<keyword evidence="2" id="KW-1185">Reference proteome</keyword>
<dbReference type="AlphaFoldDB" id="A0A5J5V7D3"/>
<name>A0A5J5V7D3_GOSBA</name>